<organism evidence="1 2">
    <name type="scientific">Rubroshorea leprosula</name>
    <dbReference type="NCBI Taxonomy" id="152421"/>
    <lineage>
        <taxon>Eukaryota</taxon>
        <taxon>Viridiplantae</taxon>
        <taxon>Streptophyta</taxon>
        <taxon>Embryophyta</taxon>
        <taxon>Tracheophyta</taxon>
        <taxon>Spermatophyta</taxon>
        <taxon>Magnoliopsida</taxon>
        <taxon>eudicotyledons</taxon>
        <taxon>Gunneridae</taxon>
        <taxon>Pentapetalae</taxon>
        <taxon>rosids</taxon>
        <taxon>malvids</taxon>
        <taxon>Malvales</taxon>
        <taxon>Dipterocarpaceae</taxon>
        <taxon>Rubroshorea</taxon>
    </lineage>
</organism>
<reference evidence="1 2" key="1">
    <citation type="journal article" date="2021" name="Commun. Biol.">
        <title>The genome of Shorea leprosula (Dipterocarpaceae) highlights the ecological relevance of drought in aseasonal tropical rainforests.</title>
        <authorList>
            <person name="Ng K.K.S."/>
            <person name="Kobayashi M.J."/>
            <person name="Fawcett J.A."/>
            <person name="Hatakeyama M."/>
            <person name="Paape T."/>
            <person name="Ng C.H."/>
            <person name="Ang C.C."/>
            <person name="Tnah L.H."/>
            <person name="Lee C.T."/>
            <person name="Nishiyama T."/>
            <person name="Sese J."/>
            <person name="O'Brien M.J."/>
            <person name="Copetti D."/>
            <person name="Mohd Noor M.I."/>
            <person name="Ong R.C."/>
            <person name="Putra M."/>
            <person name="Sireger I.Z."/>
            <person name="Indrioko S."/>
            <person name="Kosugi Y."/>
            <person name="Izuno A."/>
            <person name="Isagi Y."/>
            <person name="Lee S.L."/>
            <person name="Shimizu K.K."/>
        </authorList>
    </citation>
    <scope>NUCLEOTIDE SEQUENCE [LARGE SCALE GENOMIC DNA]</scope>
    <source>
        <strain evidence="1">214</strain>
    </source>
</reference>
<comment type="caution">
    <text evidence="1">The sequence shown here is derived from an EMBL/GenBank/DDBJ whole genome shotgun (WGS) entry which is preliminary data.</text>
</comment>
<protein>
    <submittedName>
        <fullName evidence="1">Uncharacterized protein</fullName>
    </submittedName>
</protein>
<evidence type="ECO:0000313" key="1">
    <source>
        <dbReference type="EMBL" id="GKV51471.1"/>
    </source>
</evidence>
<gene>
    <name evidence="1" type="ORF">SLEP1_g58124</name>
</gene>
<sequence>MTSSFLFLGFAKPEPLCFGAVLGGEMEFGGLVELFLDLPAIR</sequence>
<dbReference type="Proteomes" id="UP001054252">
    <property type="component" value="Unassembled WGS sequence"/>
</dbReference>
<evidence type="ECO:0000313" key="2">
    <source>
        <dbReference type="Proteomes" id="UP001054252"/>
    </source>
</evidence>
<accession>A0AAV5MN93</accession>
<keyword evidence="2" id="KW-1185">Reference proteome</keyword>
<dbReference type="AlphaFoldDB" id="A0AAV5MN93"/>
<proteinExistence type="predicted"/>
<dbReference type="EMBL" id="BPVZ01000502">
    <property type="protein sequence ID" value="GKV51471.1"/>
    <property type="molecule type" value="Genomic_DNA"/>
</dbReference>
<name>A0AAV5MN93_9ROSI</name>